<dbReference type="EMBL" id="QRHJ01000009">
    <property type="protein sequence ID" value="RHF76958.1"/>
    <property type="molecule type" value="Genomic_DNA"/>
</dbReference>
<accession>A0A414Q859</accession>
<comment type="caution">
    <text evidence="1">The sequence shown here is derived from an EMBL/GenBank/DDBJ whole genome shotgun (WGS) entry which is preliminary data.</text>
</comment>
<reference evidence="1 2" key="1">
    <citation type="submission" date="2018-08" db="EMBL/GenBank/DDBJ databases">
        <title>A genome reference for cultivated species of the human gut microbiota.</title>
        <authorList>
            <person name="Zou Y."/>
            <person name="Xue W."/>
            <person name="Luo G."/>
        </authorList>
    </citation>
    <scope>NUCLEOTIDE SEQUENCE [LARGE SCALE GENOMIC DNA]</scope>
    <source>
        <strain evidence="1 2">AM25-16</strain>
    </source>
</reference>
<dbReference type="Proteomes" id="UP000283762">
    <property type="component" value="Unassembled WGS sequence"/>
</dbReference>
<dbReference type="AlphaFoldDB" id="A0A414Q859"/>
<name>A0A414Q859_BACSE</name>
<evidence type="ECO:0000313" key="2">
    <source>
        <dbReference type="Proteomes" id="UP000283762"/>
    </source>
</evidence>
<evidence type="ECO:0000313" key="1">
    <source>
        <dbReference type="EMBL" id="RHF76958.1"/>
    </source>
</evidence>
<protein>
    <submittedName>
        <fullName evidence="1">Uncharacterized protein</fullName>
    </submittedName>
</protein>
<sequence length="61" mass="7158">MKKITKIEIIMSVDEDADLYSRDITLNGEKVFHDEFKRNLLNTKDFIHVFTDKLISGIEND</sequence>
<organism evidence="1 2">
    <name type="scientific">Bacteroides stercoris</name>
    <dbReference type="NCBI Taxonomy" id="46506"/>
    <lineage>
        <taxon>Bacteria</taxon>
        <taxon>Pseudomonadati</taxon>
        <taxon>Bacteroidota</taxon>
        <taxon>Bacteroidia</taxon>
        <taxon>Bacteroidales</taxon>
        <taxon>Bacteroidaceae</taxon>
        <taxon>Bacteroides</taxon>
    </lineage>
</organism>
<gene>
    <name evidence="1" type="ORF">DW668_05065</name>
</gene>
<proteinExistence type="predicted"/>